<name>A0ABV2NGC5_9HYPH</name>
<reference evidence="1 2" key="1">
    <citation type="submission" date="2024-06" db="EMBL/GenBank/DDBJ databases">
        <title>Genomics of switchgrass bacterial isolates.</title>
        <authorList>
            <person name="Shade A."/>
        </authorList>
    </citation>
    <scope>NUCLEOTIDE SEQUENCE [LARGE SCALE GENOMIC DNA]</scope>
    <source>
        <strain evidence="1 2">PvP084</strain>
    </source>
</reference>
<evidence type="ECO:0008006" key="3">
    <source>
        <dbReference type="Google" id="ProtNLM"/>
    </source>
</evidence>
<sequence>MAGMPLSQNAPNAAHQADAMAAQMALAAHALRMRGDVGTAESLLAMARHNRVLGLKLRIEQDLAPRRDSAGRRATAGR</sequence>
<dbReference type="RefSeq" id="WP_043074655.1">
    <property type="nucleotide sequence ID" value="NZ_JBEPNV010000001.1"/>
</dbReference>
<gene>
    <name evidence="1" type="ORF">ABIC20_002856</name>
</gene>
<proteinExistence type="predicted"/>
<dbReference type="Proteomes" id="UP001549119">
    <property type="component" value="Unassembled WGS sequence"/>
</dbReference>
<organism evidence="1 2">
    <name type="scientific">Methylobacterium radiotolerans</name>
    <dbReference type="NCBI Taxonomy" id="31998"/>
    <lineage>
        <taxon>Bacteria</taxon>
        <taxon>Pseudomonadati</taxon>
        <taxon>Pseudomonadota</taxon>
        <taxon>Alphaproteobacteria</taxon>
        <taxon>Hyphomicrobiales</taxon>
        <taxon>Methylobacteriaceae</taxon>
        <taxon>Methylobacterium</taxon>
    </lineage>
</organism>
<keyword evidence="2" id="KW-1185">Reference proteome</keyword>
<dbReference type="EMBL" id="JBEPNW010000002">
    <property type="protein sequence ID" value="MET3865547.1"/>
    <property type="molecule type" value="Genomic_DNA"/>
</dbReference>
<evidence type="ECO:0000313" key="1">
    <source>
        <dbReference type="EMBL" id="MET3865547.1"/>
    </source>
</evidence>
<evidence type="ECO:0000313" key="2">
    <source>
        <dbReference type="Proteomes" id="UP001549119"/>
    </source>
</evidence>
<accession>A0ABV2NGC5</accession>
<protein>
    <recommendedName>
        <fullName evidence="3">ANTAR domain-containing protein</fullName>
    </recommendedName>
</protein>
<comment type="caution">
    <text evidence="1">The sequence shown here is derived from an EMBL/GenBank/DDBJ whole genome shotgun (WGS) entry which is preliminary data.</text>
</comment>